<feature type="compositionally biased region" description="Low complexity" evidence="1">
    <location>
        <begin position="300"/>
        <end position="324"/>
    </location>
</feature>
<dbReference type="GeneID" id="9182513"/>
<feature type="compositionally biased region" description="Low complexity" evidence="1">
    <location>
        <begin position="232"/>
        <end position="255"/>
    </location>
</feature>
<evidence type="ECO:0000313" key="2">
    <source>
        <dbReference type="EMBL" id="CAZ80322.1"/>
    </source>
</evidence>
<dbReference type="EMBL" id="FN430020">
    <property type="protein sequence ID" value="CAZ80322.1"/>
    <property type="molecule type" value="Genomic_DNA"/>
</dbReference>
<protein>
    <submittedName>
        <fullName evidence="2">(Perigord truffle) hypothetical protein</fullName>
    </submittedName>
</protein>
<keyword evidence="3" id="KW-1185">Reference proteome</keyword>
<evidence type="ECO:0000313" key="3">
    <source>
        <dbReference type="Proteomes" id="UP000006911"/>
    </source>
</evidence>
<organism evidence="2 3">
    <name type="scientific">Tuber melanosporum (strain Mel28)</name>
    <name type="common">Perigord black truffle</name>
    <dbReference type="NCBI Taxonomy" id="656061"/>
    <lineage>
        <taxon>Eukaryota</taxon>
        <taxon>Fungi</taxon>
        <taxon>Dikarya</taxon>
        <taxon>Ascomycota</taxon>
        <taxon>Pezizomycotina</taxon>
        <taxon>Pezizomycetes</taxon>
        <taxon>Pezizales</taxon>
        <taxon>Tuberaceae</taxon>
        <taxon>Tuber</taxon>
    </lineage>
</organism>
<accession>D5G729</accession>
<feature type="compositionally biased region" description="Basic and acidic residues" evidence="1">
    <location>
        <begin position="185"/>
        <end position="199"/>
    </location>
</feature>
<evidence type="ECO:0000256" key="1">
    <source>
        <dbReference type="SAM" id="MobiDB-lite"/>
    </source>
</evidence>
<feature type="region of interest" description="Disordered" evidence="1">
    <location>
        <begin position="121"/>
        <end position="377"/>
    </location>
</feature>
<dbReference type="KEGG" id="tml:GSTUM_00004589001"/>
<dbReference type="Proteomes" id="UP000006911">
    <property type="component" value="Unassembled WGS sequence"/>
</dbReference>
<feature type="compositionally biased region" description="Pro residues" evidence="1">
    <location>
        <begin position="365"/>
        <end position="377"/>
    </location>
</feature>
<dbReference type="AlphaFoldDB" id="D5G729"/>
<reference evidence="2 3" key="1">
    <citation type="journal article" date="2010" name="Nature">
        <title>Perigord black truffle genome uncovers evolutionary origins and mechanisms of symbiosis.</title>
        <authorList>
            <person name="Martin F."/>
            <person name="Kohler A."/>
            <person name="Murat C."/>
            <person name="Balestrini R."/>
            <person name="Coutinho P.M."/>
            <person name="Jaillon O."/>
            <person name="Montanini B."/>
            <person name="Morin E."/>
            <person name="Noel B."/>
            <person name="Percudani R."/>
            <person name="Porcel B."/>
            <person name="Rubini A."/>
            <person name="Amicucci A."/>
            <person name="Amselem J."/>
            <person name="Anthouard V."/>
            <person name="Arcioni S."/>
            <person name="Artiguenave F."/>
            <person name="Aury J.M."/>
            <person name="Ballario P."/>
            <person name="Bolchi A."/>
            <person name="Brenna A."/>
            <person name="Brun A."/>
            <person name="Buee M."/>
            <person name="Cantarel B."/>
            <person name="Chevalier G."/>
            <person name="Couloux A."/>
            <person name="Da Silva C."/>
            <person name="Denoeud F."/>
            <person name="Duplessis S."/>
            <person name="Ghignone S."/>
            <person name="Hilselberger B."/>
            <person name="Iotti M."/>
            <person name="Marcais B."/>
            <person name="Mello A."/>
            <person name="Miranda M."/>
            <person name="Pacioni G."/>
            <person name="Quesneville H."/>
            <person name="Riccioni C."/>
            <person name="Ruotolo R."/>
            <person name="Splivallo R."/>
            <person name="Stocchi V."/>
            <person name="Tisserant E."/>
            <person name="Viscomi A.R."/>
            <person name="Zambonelli A."/>
            <person name="Zampieri E."/>
            <person name="Henrissat B."/>
            <person name="Lebrun M.H."/>
            <person name="Paolocci F."/>
            <person name="Bonfante P."/>
            <person name="Ottonello S."/>
            <person name="Wincker P."/>
        </authorList>
    </citation>
    <scope>NUCLEOTIDE SEQUENCE [LARGE SCALE GENOMIC DNA]</scope>
    <source>
        <strain evidence="2 3">Mel28</strain>
    </source>
</reference>
<proteinExistence type="predicted"/>
<name>D5G729_TUBMM</name>
<dbReference type="HOGENOM" id="CLU_734017_0_0_1"/>
<dbReference type="RefSeq" id="XP_002836131.1">
    <property type="nucleotide sequence ID" value="XM_002836085.1"/>
</dbReference>
<feature type="compositionally biased region" description="Basic and acidic residues" evidence="1">
    <location>
        <begin position="127"/>
        <end position="137"/>
    </location>
</feature>
<dbReference type="InParanoid" id="D5G729"/>
<sequence length="377" mass="40414">MRLLPLYPFLSQFFVPLSSAPAPLFSTLRWQSFVCFLFSTLPILAPPFFLGDSTIDRVRSASRYSFSCVTDQNHPALLRQFSLSHSDNTMPRKIREKVPVMRACDLCAAHRRRCEHKVAAYLPKGGGGRDAKPRPVEPADEAMPDAASDSGAKASKRKAAQMEGDAPEVVRSVRRRSLRSGGGDFVRKVDQQDSDDGKPVSKGLSVGSAEGEEPPEAPNGLQHGEGGEGYEDSSSVSGGDPHGESSPSRSVSPPVIEIASPTFSIAPEVETRGPSPFSDDSEEEGVCVRLPPAPSPPPTRSQLPSSNASPVPESSPSTPSTPSPQQAPIRPYSRWVDPTKPASRFSGGRRYTPLTLNTPIYGGRIPPPAPTPPPTSR</sequence>
<gene>
    <name evidence="2" type="ORF">GSTUM_00004589001</name>
</gene>